<dbReference type="RefSeq" id="WP_216440326.1">
    <property type="nucleotide sequence ID" value="NZ_JAHLQF010000004.1"/>
</dbReference>
<name>A0ABS6EKL4_9CLOT</name>
<reference evidence="1 2" key="1">
    <citation type="submission" date="2021-06" db="EMBL/GenBank/DDBJ databases">
        <authorList>
            <person name="Sun Q."/>
            <person name="Li D."/>
        </authorList>
    </citation>
    <scope>NUCLEOTIDE SEQUENCE [LARGE SCALE GENOMIC DNA]</scope>
    <source>
        <strain evidence="1 2">MSJ-11</strain>
    </source>
</reference>
<evidence type="ECO:0000313" key="1">
    <source>
        <dbReference type="EMBL" id="MBU5485751.1"/>
    </source>
</evidence>
<protein>
    <submittedName>
        <fullName evidence="1">Helix-turn-helix domain-containing protein</fullName>
    </submittedName>
</protein>
<organism evidence="1 2">
    <name type="scientific">Clostridium mobile</name>
    <dbReference type="NCBI Taxonomy" id="2841512"/>
    <lineage>
        <taxon>Bacteria</taxon>
        <taxon>Bacillati</taxon>
        <taxon>Bacillota</taxon>
        <taxon>Clostridia</taxon>
        <taxon>Eubacteriales</taxon>
        <taxon>Clostridiaceae</taxon>
        <taxon>Clostridium</taxon>
    </lineage>
</organism>
<gene>
    <name evidence="1" type="ORF">KQI86_15635</name>
</gene>
<keyword evidence="2" id="KW-1185">Reference proteome</keyword>
<evidence type="ECO:0000313" key="2">
    <source>
        <dbReference type="Proteomes" id="UP000726170"/>
    </source>
</evidence>
<dbReference type="EMBL" id="JAHLQF010000004">
    <property type="protein sequence ID" value="MBU5485751.1"/>
    <property type="molecule type" value="Genomic_DNA"/>
</dbReference>
<accession>A0ABS6EKL4</accession>
<comment type="caution">
    <text evidence="1">The sequence shown here is derived from an EMBL/GenBank/DDBJ whole genome shotgun (WGS) entry which is preliminary data.</text>
</comment>
<dbReference type="Pfam" id="PF13730">
    <property type="entry name" value="HTH_36"/>
    <property type="match status" value="1"/>
</dbReference>
<dbReference type="Proteomes" id="UP000726170">
    <property type="component" value="Unassembled WGS sequence"/>
</dbReference>
<proteinExistence type="predicted"/>
<sequence length="131" mass="15631">MDNFTLLSKEIIHMDISMGAFKLYSILSTYCYGKKDSCFPSQKTLANDMGKCTRTIRRYLRELEFNNLIRIQRRGSNSSIYTLVRKTEKLYIDKYNIIIDNIKTKSTKKESKTYKSKLDRFSDYPQRKYNF</sequence>